<keyword evidence="2" id="KW-1133">Transmembrane helix</keyword>
<sequence>MAFSPRSPYSPTLPRFSRSNSAVLDMTSSDESECLLATPHANVPALDTPSLLDHYSPGSIYTSAHSRPPLHSLTASPGAPSPIRIGTRHEPSLRLSSPPPLAVPGAPILLIYAFAAALTVRYVESGAAAGGSLPETGGEVDALSGVLRRHGPGVAVQMAVAAVAHLLWARHCALLPGAVFGSSPITTLTCMVLAAGLALLPPSAALVARSSYGRETLAAAVFSAALTAVLAAGLALHLLHAPASRPMPLYALAELVVAAVLLVLNATSVLTFPWAWLVILGLALAYPLAGAALSQTRAVRFRPLLSAAEGQTLVTAAARALGLHMDAVYALTALMPVLDVAVPPSGSPLAGTRAGLEQFVKDQTRPLLGYLLACVLICLLWMRSAAHRRALGGRGASLAVIAAQLGTVTLAVPVSFFARLVLAPPCAALSAVYLGAAVCVAALAELGVFMAVRWRTARERGSNGLNDVQRMASRALNYDSIPSSDGW</sequence>
<dbReference type="EMBL" id="GL349471">
    <property type="protein sequence ID" value="KNC51984.1"/>
    <property type="molecule type" value="Genomic_DNA"/>
</dbReference>
<dbReference type="RefSeq" id="XP_013755570.1">
    <property type="nucleotide sequence ID" value="XM_013900116.1"/>
</dbReference>
<name>A0A0L0DHY6_THETB</name>
<feature type="transmembrane region" description="Helical" evidence="2">
    <location>
        <begin position="327"/>
        <end position="347"/>
    </location>
</feature>
<evidence type="ECO:0000256" key="1">
    <source>
        <dbReference type="SAM" id="MobiDB-lite"/>
    </source>
</evidence>
<feature type="transmembrane region" description="Helical" evidence="2">
    <location>
        <begin position="249"/>
        <end position="268"/>
    </location>
</feature>
<feature type="region of interest" description="Disordered" evidence="1">
    <location>
        <begin position="66"/>
        <end position="96"/>
    </location>
</feature>
<reference evidence="3 4" key="1">
    <citation type="submission" date="2010-05" db="EMBL/GenBank/DDBJ databases">
        <title>The Genome Sequence of Thecamonas trahens ATCC 50062.</title>
        <authorList>
            <consortium name="The Broad Institute Genome Sequencing Platform"/>
            <person name="Russ C."/>
            <person name="Cuomo C."/>
            <person name="Shea T."/>
            <person name="Young S.K."/>
            <person name="Zeng Q."/>
            <person name="Koehrsen M."/>
            <person name="Haas B."/>
            <person name="Borodovsky M."/>
            <person name="Guigo R."/>
            <person name="Alvarado L."/>
            <person name="Berlin A."/>
            <person name="Bochicchio J."/>
            <person name="Borenstein D."/>
            <person name="Chapman S."/>
            <person name="Chen Z."/>
            <person name="Freedman E."/>
            <person name="Gellesch M."/>
            <person name="Goldberg J."/>
            <person name="Griggs A."/>
            <person name="Gujja S."/>
            <person name="Heilman E."/>
            <person name="Heiman D."/>
            <person name="Hepburn T."/>
            <person name="Howarth C."/>
            <person name="Jen D."/>
            <person name="Larson L."/>
            <person name="Mehta T."/>
            <person name="Park D."/>
            <person name="Pearson M."/>
            <person name="Roberts A."/>
            <person name="Saif S."/>
            <person name="Shenoy N."/>
            <person name="Sisk P."/>
            <person name="Stolte C."/>
            <person name="Sykes S."/>
            <person name="Thomson T."/>
            <person name="Walk T."/>
            <person name="White J."/>
            <person name="Yandava C."/>
            <person name="Burger G."/>
            <person name="Gray M.W."/>
            <person name="Holland P.W.H."/>
            <person name="King N."/>
            <person name="Lang F.B.F."/>
            <person name="Roger A.J."/>
            <person name="Ruiz-Trillo I."/>
            <person name="Lander E."/>
            <person name="Nusbaum C."/>
        </authorList>
    </citation>
    <scope>NUCLEOTIDE SEQUENCE [LARGE SCALE GENOMIC DNA]</scope>
    <source>
        <strain evidence="3 4">ATCC 50062</strain>
    </source>
</reference>
<keyword evidence="4" id="KW-1185">Reference proteome</keyword>
<evidence type="ECO:0000313" key="3">
    <source>
        <dbReference type="EMBL" id="KNC51984.1"/>
    </source>
</evidence>
<feature type="transmembrane region" description="Helical" evidence="2">
    <location>
        <begin position="367"/>
        <end position="386"/>
    </location>
</feature>
<feature type="transmembrane region" description="Helical" evidence="2">
    <location>
        <begin position="274"/>
        <end position="293"/>
    </location>
</feature>
<protein>
    <submittedName>
        <fullName evidence="3">Uncharacterized protein</fullName>
    </submittedName>
</protein>
<gene>
    <name evidence="3" type="ORF">AMSG_08234</name>
</gene>
<feature type="transmembrane region" description="Helical" evidence="2">
    <location>
        <begin position="185"/>
        <end position="205"/>
    </location>
</feature>
<evidence type="ECO:0000256" key="2">
    <source>
        <dbReference type="SAM" id="Phobius"/>
    </source>
</evidence>
<organism evidence="3 4">
    <name type="scientific">Thecamonas trahens ATCC 50062</name>
    <dbReference type="NCBI Taxonomy" id="461836"/>
    <lineage>
        <taxon>Eukaryota</taxon>
        <taxon>Apusozoa</taxon>
        <taxon>Apusomonadida</taxon>
        <taxon>Apusomonadidae</taxon>
        <taxon>Thecamonas</taxon>
    </lineage>
</organism>
<keyword evidence="2" id="KW-0812">Transmembrane</keyword>
<proteinExistence type="predicted"/>
<evidence type="ECO:0000313" key="4">
    <source>
        <dbReference type="Proteomes" id="UP000054408"/>
    </source>
</evidence>
<dbReference type="GeneID" id="25566968"/>
<accession>A0A0L0DHY6</accession>
<feature type="transmembrane region" description="Helical" evidence="2">
    <location>
        <begin position="101"/>
        <end position="123"/>
    </location>
</feature>
<dbReference type="Proteomes" id="UP000054408">
    <property type="component" value="Unassembled WGS sequence"/>
</dbReference>
<keyword evidence="2" id="KW-0472">Membrane</keyword>
<feature type="transmembrane region" description="Helical" evidence="2">
    <location>
        <begin position="430"/>
        <end position="452"/>
    </location>
</feature>
<feature type="transmembrane region" description="Helical" evidence="2">
    <location>
        <begin position="217"/>
        <end position="237"/>
    </location>
</feature>
<dbReference type="AlphaFoldDB" id="A0A0L0DHY6"/>
<feature type="transmembrane region" description="Helical" evidence="2">
    <location>
        <begin position="398"/>
        <end position="418"/>
    </location>
</feature>